<name>A0A1I5VBE2_9PSEU</name>
<organism evidence="4 5">
    <name type="scientific">Amycolatopsis arida</name>
    <dbReference type="NCBI Taxonomy" id="587909"/>
    <lineage>
        <taxon>Bacteria</taxon>
        <taxon>Bacillati</taxon>
        <taxon>Actinomycetota</taxon>
        <taxon>Actinomycetes</taxon>
        <taxon>Pseudonocardiales</taxon>
        <taxon>Pseudonocardiaceae</taxon>
        <taxon>Amycolatopsis</taxon>
    </lineage>
</organism>
<dbReference type="InterPro" id="IPR002938">
    <property type="entry name" value="FAD-bd"/>
</dbReference>
<dbReference type="PRINTS" id="PR00420">
    <property type="entry name" value="RNGMNOXGNASE"/>
</dbReference>
<dbReference type="InterPro" id="IPR036188">
    <property type="entry name" value="FAD/NAD-bd_sf"/>
</dbReference>
<dbReference type="STRING" id="587909.SAMN05421810_104297"/>
<dbReference type="Gene3D" id="3.50.50.60">
    <property type="entry name" value="FAD/NAD(P)-binding domain"/>
    <property type="match status" value="1"/>
</dbReference>
<evidence type="ECO:0000313" key="5">
    <source>
        <dbReference type="Proteomes" id="UP000198727"/>
    </source>
</evidence>
<dbReference type="InterPro" id="IPR050493">
    <property type="entry name" value="FAD-dep_Monooxygenase_BioMet"/>
</dbReference>
<dbReference type="GO" id="GO:0071949">
    <property type="term" value="F:FAD binding"/>
    <property type="evidence" value="ECO:0007669"/>
    <property type="project" value="InterPro"/>
</dbReference>
<dbReference type="RefSeq" id="WP_092530672.1">
    <property type="nucleotide sequence ID" value="NZ_FOWW01000004.1"/>
</dbReference>
<evidence type="ECO:0000256" key="1">
    <source>
        <dbReference type="ARBA" id="ARBA00023002"/>
    </source>
</evidence>
<keyword evidence="1" id="KW-0560">Oxidoreductase</keyword>
<dbReference type="Proteomes" id="UP000198727">
    <property type="component" value="Unassembled WGS sequence"/>
</dbReference>
<evidence type="ECO:0000313" key="4">
    <source>
        <dbReference type="EMBL" id="SFQ04667.1"/>
    </source>
</evidence>
<dbReference type="SUPFAM" id="SSF51905">
    <property type="entry name" value="FAD/NAD(P)-binding domain"/>
    <property type="match status" value="1"/>
</dbReference>
<dbReference type="EMBL" id="FOWW01000004">
    <property type="protein sequence ID" value="SFQ04667.1"/>
    <property type="molecule type" value="Genomic_DNA"/>
</dbReference>
<dbReference type="PANTHER" id="PTHR13789">
    <property type="entry name" value="MONOOXYGENASE"/>
    <property type="match status" value="1"/>
</dbReference>
<accession>A0A1I5VBE2</accession>
<evidence type="ECO:0000259" key="3">
    <source>
        <dbReference type="Pfam" id="PF01494"/>
    </source>
</evidence>
<sequence length="400" mass="42927">MTRALIIGGGIAGPVTAIALRRAGIESTVYEAYDRGAEGAGAYLTLAVNGLDALGAVGLKELVQDLGFATPRVRFTNGNGRDLGGFSLGGPLPDGTVCRTILRSDVYLALRDEAVRQGVPIEYGKRLVAAVRTGDGVRATFADGSEAHGDLLVGADGLHSTVRRIIDPDAPRATYQGLLNTAGIAHGVDVDAEPGEVRMVFGKRCFFSYVPHPDGEVWWFANPVRRGEPGDAELRRIRAGFRKELLDLFAVDRTPAVELIEASPRIHPPYGTYYFPRVPLWHRDRMIVIGDAAHAASPAAGQGAAMAMEDAVVLAKSLRDAPGIDEAFAGYEAARRERVEAVVAQGARNGGNKTVGPLGRILRDFFVARTFRGQAATGTDAQRWMWDHHIEWDAPAPELA</sequence>
<evidence type="ECO:0000256" key="2">
    <source>
        <dbReference type="ARBA" id="ARBA00023033"/>
    </source>
</evidence>
<dbReference type="GO" id="GO:0004497">
    <property type="term" value="F:monooxygenase activity"/>
    <property type="evidence" value="ECO:0007669"/>
    <property type="project" value="UniProtKB-KW"/>
</dbReference>
<protein>
    <submittedName>
        <fullName evidence="4">2-polyprenyl-6-methoxyphenol hydroxylase</fullName>
    </submittedName>
</protein>
<dbReference type="Pfam" id="PF01494">
    <property type="entry name" value="FAD_binding_3"/>
    <property type="match status" value="1"/>
</dbReference>
<proteinExistence type="predicted"/>
<dbReference type="AlphaFoldDB" id="A0A1I5VBE2"/>
<keyword evidence="5" id="KW-1185">Reference proteome</keyword>
<reference evidence="5" key="1">
    <citation type="submission" date="2016-10" db="EMBL/GenBank/DDBJ databases">
        <authorList>
            <person name="Varghese N."/>
            <person name="Submissions S."/>
        </authorList>
    </citation>
    <scope>NUCLEOTIDE SEQUENCE [LARGE SCALE GENOMIC DNA]</scope>
    <source>
        <strain evidence="5">CGMCC 4.5579</strain>
    </source>
</reference>
<keyword evidence="2" id="KW-0503">Monooxygenase</keyword>
<gene>
    <name evidence="4" type="ORF">SAMN05421810_104297</name>
</gene>
<dbReference type="OrthoDB" id="9782160at2"/>
<feature type="domain" description="FAD-binding" evidence="3">
    <location>
        <begin position="2"/>
        <end position="344"/>
    </location>
</feature>
<dbReference type="PANTHER" id="PTHR13789:SF309">
    <property type="entry name" value="PUTATIVE (AFU_ORTHOLOGUE AFUA_6G14510)-RELATED"/>
    <property type="match status" value="1"/>
</dbReference>